<keyword evidence="6" id="KW-0342">GTP-binding</keyword>
<evidence type="ECO:0000313" key="11">
    <source>
        <dbReference type="EMBL" id="CAJ1408011.1"/>
    </source>
</evidence>
<evidence type="ECO:0000259" key="9">
    <source>
        <dbReference type="Pfam" id="PF00091"/>
    </source>
</evidence>
<name>A0AA36JLY8_9DINO</name>
<accession>A0AA36JLY8</accession>
<dbReference type="AlphaFoldDB" id="A0AA36JLY8"/>
<dbReference type="InterPro" id="IPR037103">
    <property type="entry name" value="Tubulin/FtsZ-like_C"/>
</dbReference>
<evidence type="ECO:0000256" key="8">
    <source>
        <dbReference type="SAM" id="MobiDB-lite"/>
    </source>
</evidence>
<evidence type="ECO:0000256" key="5">
    <source>
        <dbReference type="ARBA" id="ARBA00022801"/>
    </source>
</evidence>
<dbReference type="Pfam" id="PF00091">
    <property type="entry name" value="Tubulin"/>
    <property type="match status" value="1"/>
</dbReference>
<feature type="domain" description="Tubulin/FtsZ 2-layer sandwich" evidence="10">
    <location>
        <begin position="503"/>
        <end position="627"/>
    </location>
</feature>
<keyword evidence="12" id="KW-1185">Reference proteome</keyword>
<dbReference type="PANTHER" id="PTHR11588">
    <property type="entry name" value="TUBULIN"/>
    <property type="match status" value="1"/>
</dbReference>
<dbReference type="GO" id="GO:0016787">
    <property type="term" value="F:hydrolase activity"/>
    <property type="evidence" value="ECO:0007669"/>
    <property type="project" value="UniProtKB-KW"/>
</dbReference>
<dbReference type="InterPro" id="IPR002452">
    <property type="entry name" value="Alpha_tubulin"/>
</dbReference>
<proteinExistence type="inferred from homology"/>
<keyword evidence="2" id="KW-0963">Cytoplasm</keyword>
<protein>
    <submittedName>
        <fullName evidence="11">Uncharacterized protein</fullName>
    </submittedName>
</protein>
<dbReference type="Gene3D" id="3.40.50.1440">
    <property type="entry name" value="Tubulin/FtsZ, GTPase domain"/>
    <property type="match status" value="1"/>
</dbReference>
<dbReference type="PRINTS" id="PR01162">
    <property type="entry name" value="ALPHATUBULIN"/>
</dbReference>
<dbReference type="InterPro" id="IPR000217">
    <property type="entry name" value="Tubulin"/>
</dbReference>
<dbReference type="Gene3D" id="3.30.1330.20">
    <property type="entry name" value="Tubulin/FtsZ, C-terminal domain"/>
    <property type="match status" value="1"/>
</dbReference>
<dbReference type="GO" id="GO:0005525">
    <property type="term" value="F:GTP binding"/>
    <property type="evidence" value="ECO:0007669"/>
    <property type="project" value="UniProtKB-KW"/>
</dbReference>
<dbReference type="Pfam" id="PF03953">
    <property type="entry name" value="Tubulin_C"/>
    <property type="match status" value="1"/>
</dbReference>
<evidence type="ECO:0000256" key="3">
    <source>
        <dbReference type="ARBA" id="ARBA00022701"/>
    </source>
</evidence>
<dbReference type="Proteomes" id="UP001178507">
    <property type="component" value="Unassembled WGS sequence"/>
</dbReference>
<comment type="similarity">
    <text evidence="1">Belongs to the tubulin family.</text>
</comment>
<dbReference type="GO" id="GO:0005874">
    <property type="term" value="C:microtubule"/>
    <property type="evidence" value="ECO:0007669"/>
    <property type="project" value="UniProtKB-KW"/>
</dbReference>
<dbReference type="InterPro" id="IPR036525">
    <property type="entry name" value="Tubulin/FtsZ_GTPase_sf"/>
</dbReference>
<evidence type="ECO:0000256" key="6">
    <source>
        <dbReference type="ARBA" id="ARBA00023134"/>
    </source>
</evidence>
<evidence type="ECO:0000256" key="7">
    <source>
        <dbReference type="ARBA" id="ARBA00049117"/>
    </source>
</evidence>
<feature type="compositionally biased region" description="Low complexity" evidence="8">
    <location>
        <begin position="1"/>
        <end position="14"/>
    </location>
</feature>
<evidence type="ECO:0000313" key="12">
    <source>
        <dbReference type="Proteomes" id="UP001178507"/>
    </source>
</evidence>
<gene>
    <name evidence="11" type="ORF">EVOR1521_LOCUS29574</name>
</gene>
<feature type="domain" description="Tubulin/FtsZ GTPase" evidence="9">
    <location>
        <begin position="246"/>
        <end position="442"/>
    </location>
</feature>
<evidence type="ECO:0000256" key="2">
    <source>
        <dbReference type="ARBA" id="ARBA00022490"/>
    </source>
</evidence>
<dbReference type="SUPFAM" id="SSF55307">
    <property type="entry name" value="Tubulin C-terminal domain-like"/>
    <property type="match status" value="1"/>
</dbReference>
<comment type="catalytic activity">
    <reaction evidence="7">
        <text>GTP + H2O = GDP + phosphate + H(+)</text>
        <dbReference type="Rhea" id="RHEA:19669"/>
        <dbReference type="ChEBI" id="CHEBI:15377"/>
        <dbReference type="ChEBI" id="CHEBI:15378"/>
        <dbReference type="ChEBI" id="CHEBI:37565"/>
        <dbReference type="ChEBI" id="CHEBI:43474"/>
        <dbReference type="ChEBI" id="CHEBI:58189"/>
    </reaction>
    <physiologicalReaction direction="left-to-right" evidence="7">
        <dbReference type="Rhea" id="RHEA:19670"/>
    </physiologicalReaction>
</comment>
<dbReference type="GO" id="GO:0005200">
    <property type="term" value="F:structural constituent of cytoskeleton"/>
    <property type="evidence" value="ECO:0007669"/>
    <property type="project" value="InterPro"/>
</dbReference>
<dbReference type="GO" id="GO:0007017">
    <property type="term" value="P:microtubule-based process"/>
    <property type="evidence" value="ECO:0007669"/>
    <property type="project" value="InterPro"/>
</dbReference>
<feature type="compositionally biased region" description="Acidic residues" evidence="8">
    <location>
        <begin position="15"/>
        <end position="27"/>
    </location>
</feature>
<dbReference type="InterPro" id="IPR018316">
    <property type="entry name" value="Tubulin/FtsZ_2-layer-sand-dom"/>
</dbReference>
<keyword evidence="3" id="KW-0493">Microtubule</keyword>
<evidence type="ECO:0000256" key="4">
    <source>
        <dbReference type="ARBA" id="ARBA00022741"/>
    </source>
</evidence>
<evidence type="ECO:0000259" key="10">
    <source>
        <dbReference type="Pfam" id="PF03953"/>
    </source>
</evidence>
<feature type="region of interest" description="Disordered" evidence="8">
    <location>
        <begin position="1"/>
        <end position="28"/>
    </location>
</feature>
<sequence>MVNAVDNNDNNETNEGNEPEVPVTEEVEGVKARLPTQLSRLPTDKLLKVHQALVELQEAGLSEVPDLSSLSKVVKKKTAASDTAKLPDQEHTSEYMGMSLWAWTPKRWFESIKSMDKLAGAKSEESGNNEGDQVPAIEDTVQANFERRVAKFETLNDAKVVDSEKINIEKLRAWYAVMKQADAELRSMATMDGKTSGDGCGVLFEQMPPASGPRLLPKVKVGGTQRDTGRGFSSGAGLKANPAQSVISVHLGGGGCKAAKSCWQHYFAEHQLDSNGKGEFYGSSNTLFASSTTGRYIPRAVIAGYDSEQVDAVSQTGMFAPTSILTGNKPGTSWNDGQGDSAFLEEITECVRRQMEQADWVEGFVFNHDASEDLCTNAMTGKLMSSLSVDYGKKNKLSFSCVPDCMQEGSDFQKGTAGLMADSFIEYMDLVAFYDRTSLKKMATSKVNGLGISSPDETSENSLLARLVGGVLGPMRFSRAVTAYEGSRTSALGSYLTNLTCYPRIHFVVPALGGVVAQGMEDFSIGKPGENAGAEAATAALRRGALSQSTRQRNETKLIAYSMFCRGLEQSGAVAKVADIKTDRAFQFVDWCPTGFSIFSYHDPKAQAPEVAVLENSTAAAKVFQSFQSAMDNVRSELESQVEGGQLSEMQENLAVLCRDYEEVSAETCGDEEEEEDGEDY</sequence>
<keyword evidence="4" id="KW-0547">Nucleotide-binding</keyword>
<dbReference type="PRINTS" id="PR01161">
    <property type="entry name" value="TUBULIN"/>
</dbReference>
<organism evidence="11 12">
    <name type="scientific">Effrenium voratum</name>
    <dbReference type="NCBI Taxonomy" id="2562239"/>
    <lineage>
        <taxon>Eukaryota</taxon>
        <taxon>Sar</taxon>
        <taxon>Alveolata</taxon>
        <taxon>Dinophyceae</taxon>
        <taxon>Suessiales</taxon>
        <taxon>Symbiodiniaceae</taxon>
        <taxon>Effrenium</taxon>
    </lineage>
</organism>
<dbReference type="SUPFAM" id="SSF52490">
    <property type="entry name" value="Tubulin nucleotide-binding domain-like"/>
    <property type="match status" value="1"/>
</dbReference>
<reference evidence="11" key="1">
    <citation type="submission" date="2023-08" db="EMBL/GenBank/DDBJ databases">
        <authorList>
            <person name="Chen Y."/>
            <person name="Shah S."/>
            <person name="Dougan E. K."/>
            <person name="Thang M."/>
            <person name="Chan C."/>
        </authorList>
    </citation>
    <scope>NUCLEOTIDE SEQUENCE</scope>
</reference>
<dbReference type="InterPro" id="IPR008280">
    <property type="entry name" value="Tub_FtsZ_C"/>
</dbReference>
<dbReference type="InterPro" id="IPR003008">
    <property type="entry name" value="Tubulin_FtsZ_GTPase"/>
</dbReference>
<evidence type="ECO:0000256" key="1">
    <source>
        <dbReference type="ARBA" id="ARBA00009636"/>
    </source>
</evidence>
<comment type="caution">
    <text evidence="11">The sequence shown here is derived from an EMBL/GenBank/DDBJ whole genome shotgun (WGS) entry which is preliminary data.</text>
</comment>
<dbReference type="EMBL" id="CAUJNA010003701">
    <property type="protein sequence ID" value="CAJ1408011.1"/>
    <property type="molecule type" value="Genomic_DNA"/>
</dbReference>
<keyword evidence="5" id="KW-0378">Hydrolase</keyword>